<feature type="compositionally biased region" description="Low complexity" evidence="1">
    <location>
        <begin position="33"/>
        <end position="46"/>
    </location>
</feature>
<evidence type="ECO:0000313" key="3">
    <source>
        <dbReference type="Proteomes" id="UP000608890"/>
    </source>
</evidence>
<proteinExistence type="predicted"/>
<comment type="caution">
    <text evidence="2">The sequence shown here is derived from an EMBL/GenBank/DDBJ whole genome shotgun (WGS) entry which is preliminary data.</text>
</comment>
<gene>
    <name evidence="2" type="ORF">GCM10011608_56510</name>
</gene>
<dbReference type="AlphaFoldDB" id="A0A917U7G5"/>
<sequence>MSAAVPPVAAAPVPPPSTPTPPASPPAGPAPPASAASGAEGLAPAANEGMQQATGTETPSDELLSFDRTGLAAQDRDLQQPEVPNGRQRHERLRQSSRMLIGGDLVGGDKLVMMLGGREPAPLQRLSTQLSEPVRHAFLPPEEWESTRAALETRRLVILRADPCQGKTTAAIRLLQSPSDRPIYNLDRSVDLRHFASWLDQDGRSEPPLPNGAGFLLCEPAGWDDVQGWMLQQLEAALERIDARFVLALSTESVLRDEDVREYVVALGRAQPHRSILISHLTWRLGSNADLAAELLADDALNEYVTNLCGPQVSRKVPADLAVVISQELSDGVVDLDRVRQRMSERHSDDLDIWFDKLPDLPSRCLAIALAVLNGLSYESVVRAADRLVARLDGPAAGFAGDEPVALRPWREPFRFSRRELVRRMRAEIRSVTVRGAWGPVTVEAIQYVADGYPALVLNHVWREFQIHRELLDWLRDLASDVNEDVYTWAGTALGVLSRHAFDFVYAQVLHQLAIAPHNWRNGEVVAYALRVPAADDRTRPLVKAVVDNLYTNSSSPTGQATAARVHGVSLGPQGAQEALMALDRLATIDHRGIAIGIADGLTDLIMQDEQHNVPMVIERVFSWLHDRRRALVGQFIFLRLVLSLTTERTVPQPGAGGCRSITWPTLLDLADQRRQLRPALVEMWSEVLIGGSFSRLVERALAAWASLAEVNAEVRTPFCGLLGDIAACGAWAEQTIRRYLTEWRAPDNLRPTPLTAYAVEAALDARKDLP</sequence>
<feature type="compositionally biased region" description="Polar residues" evidence="1">
    <location>
        <begin position="49"/>
        <end position="58"/>
    </location>
</feature>
<feature type="compositionally biased region" description="Pro residues" evidence="1">
    <location>
        <begin position="12"/>
        <end position="32"/>
    </location>
</feature>
<dbReference type="RefSeq" id="WP_189049749.1">
    <property type="nucleotide sequence ID" value="NZ_BMNB01000041.1"/>
</dbReference>
<accession>A0A917U7G5</accession>
<dbReference type="EMBL" id="BMNB01000041">
    <property type="protein sequence ID" value="GGM63881.1"/>
    <property type="molecule type" value="Genomic_DNA"/>
</dbReference>
<name>A0A917U7G5_9ACTN</name>
<reference evidence="2" key="2">
    <citation type="submission" date="2020-09" db="EMBL/GenBank/DDBJ databases">
        <authorList>
            <person name="Sun Q."/>
            <person name="Zhou Y."/>
        </authorList>
    </citation>
    <scope>NUCLEOTIDE SEQUENCE</scope>
    <source>
        <strain evidence="2">CGMCC 4.7312</strain>
    </source>
</reference>
<protein>
    <submittedName>
        <fullName evidence="2">Uncharacterized protein</fullName>
    </submittedName>
</protein>
<dbReference type="Proteomes" id="UP000608890">
    <property type="component" value="Unassembled WGS sequence"/>
</dbReference>
<feature type="compositionally biased region" description="Low complexity" evidence="1">
    <location>
        <begin position="1"/>
        <end position="11"/>
    </location>
</feature>
<reference evidence="2" key="1">
    <citation type="journal article" date="2014" name="Int. J. Syst. Evol. Microbiol.">
        <title>Complete genome sequence of Corynebacterium casei LMG S-19264T (=DSM 44701T), isolated from a smear-ripened cheese.</title>
        <authorList>
            <consortium name="US DOE Joint Genome Institute (JGI-PGF)"/>
            <person name="Walter F."/>
            <person name="Albersmeier A."/>
            <person name="Kalinowski J."/>
            <person name="Ruckert C."/>
        </authorList>
    </citation>
    <scope>NUCLEOTIDE SEQUENCE</scope>
    <source>
        <strain evidence="2">CGMCC 4.7312</strain>
    </source>
</reference>
<keyword evidence="3" id="KW-1185">Reference proteome</keyword>
<evidence type="ECO:0000256" key="1">
    <source>
        <dbReference type="SAM" id="MobiDB-lite"/>
    </source>
</evidence>
<feature type="region of interest" description="Disordered" evidence="1">
    <location>
        <begin position="1"/>
        <end position="95"/>
    </location>
</feature>
<evidence type="ECO:0000313" key="2">
    <source>
        <dbReference type="EMBL" id="GGM63881.1"/>
    </source>
</evidence>
<organism evidence="2 3">
    <name type="scientific">Micromonospora sonchi</name>
    <dbReference type="NCBI Taxonomy" id="1763543"/>
    <lineage>
        <taxon>Bacteria</taxon>
        <taxon>Bacillati</taxon>
        <taxon>Actinomycetota</taxon>
        <taxon>Actinomycetes</taxon>
        <taxon>Micromonosporales</taxon>
        <taxon>Micromonosporaceae</taxon>
        <taxon>Micromonospora</taxon>
    </lineage>
</organism>